<evidence type="ECO:0000256" key="5">
    <source>
        <dbReference type="ARBA" id="ARBA00022989"/>
    </source>
</evidence>
<feature type="transmembrane region" description="Helical" evidence="10">
    <location>
        <begin position="100"/>
        <end position="125"/>
    </location>
</feature>
<evidence type="ECO:0000313" key="11">
    <source>
        <dbReference type="EMBL" id="MPY67451.1"/>
    </source>
</evidence>
<sequence>MAFLVLVLSYLLGSLVAGVLYSRARGEDIRDRDLPGGSGTFRQYGPRAALMVGVLDVLKGIAAGLLARALLPEATWVATLGVVLGHCYPVFFRFRGGGGIAPLLGALAVTAPVTLGGTLLAALVLIPLYRVTLQRRVGMNAVPVATALALPLGLWLATRTGGLADLLAGGSVMALRAAHLLTGRGGRA</sequence>
<dbReference type="PANTHER" id="PTHR30309:SF0">
    <property type="entry name" value="GLYCEROL-3-PHOSPHATE ACYLTRANSFERASE-RELATED"/>
    <property type="match status" value="1"/>
</dbReference>
<dbReference type="GO" id="GO:0005886">
    <property type="term" value="C:plasma membrane"/>
    <property type="evidence" value="ECO:0007669"/>
    <property type="project" value="InterPro"/>
</dbReference>
<evidence type="ECO:0000256" key="1">
    <source>
        <dbReference type="ARBA" id="ARBA00022475"/>
    </source>
</evidence>
<comment type="caution">
    <text evidence="11">The sequence shown here is derived from an EMBL/GenBank/DDBJ whole genome shotgun (WGS) entry which is preliminary data.</text>
</comment>
<dbReference type="Proteomes" id="UP000484842">
    <property type="component" value="Unassembled WGS sequence"/>
</dbReference>
<keyword evidence="1" id="KW-1003">Cell membrane</keyword>
<feature type="transmembrane region" description="Helical" evidence="10">
    <location>
        <begin position="48"/>
        <end position="67"/>
    </location>
</feature>
<evidence type="ECO:0000256" key="6">
    <source>
        <dbReference type="ARBA" id="ARBA00023098"/>
    </source>
</evidence>
<proteinExistence type="predicted"/>
<protein>
    <submittedName>
        <fullName evidence="11">Uncharacterized protein</fullName>
    </submittedName>
</protein>
<feature type="transmembrane region" description="Helical" evidence="10">
    <location>
        <begin position="137"/>
        <end position="157"/>
    </location>
</feature>
<evidence type="ECO:0000313" key="12">
    <source>
        <dbReference type="Proteomes" id="UP000484842"/>
    </source>
</evidence>
<evidence type="ECO:0000256" key="7">
    <source>
        <dbReference type="ARBA" id="ARBA00023136"/>
    </source>
</evidence>
<evidence type="ECO:0000256" key="3">
    <source>
        <dbReference type="ARBA" id="ARBA00022679"/>
    </source>
</evidence>
<name>A0A7X1TSH0_9DEIO</name>
<dbReference type="Pfam" id="PF02660">
    <property type="entry name" value="G3P_acyltransf"/>
    <property type="match status" value="1"/>
</dbReference>
<evidence type="ECO:0000256" key="9">
    <source>
        <dbReference type="ARBA" id="ARBA00023264"/>
    </source>
</evidence>
<keyword evidence="3" id="KW-0808">Transferase</keyword>
<dbReference type="NCBIfam" id="NF010978">
    <property type="entry name" value="PRK14401.1"/>
    <property type="match status" value="1"/>
</dbReference>
<organism evidence="11 12">
    <name type="scientific">Deinococcus terrestris</name>
    <dbReference type="NCBI Taxonomy" id="2651870"/>
    <lineage>
        <taxon>Bacteria</taxon>
        <taxon>Thermotogati</taxon>
        <taxon>Deinococcota</taxon>
        <taxon>Deinococci</taxon>
        <taxon>Deinococcales</taxon>
        <taxon>Deinococcaceae</taxon>
        <taxon>Deinococcus</taxon>
    </lineage>
</organism>
<reference evidence="11 12" key="1">
    <citation type="submission" date="2019-10" db="EMBL/GenBank/DDBJ databases">
        <title>Deinococcus sp. isolated from soil.</title>
        <authorList>
            <person name="Li Y."/>
            <person name="Wang J."/>
        </authorList>
    </citation>
    <scope>NUCLEOTIDE SEQUENCE [LARGE SCALE GENOMIC DNA]</scope>
    <source>
        <strain evidence="11 12">SDU3-2</strain>
    </source>
</reference>
<accession>A0A7X1TSH0</accession>
<feature type="transmembrane region" description="Helical" evidence="10">
    <location>
        <begin position="74"/>
        <end position="94"/>
    </location>
</feature>
<evidence type="ECO:0000256" key="2">
    <source>
        <dbReference type="ARBA" id="ARBA00022516"/>
    </source>
</evidence>
<evidence type="ECO:0000256" key="10">
    <source>
        <dbReference type="SAM" id="Phobius"/>
    </source>
</evidence>
<dbReference type="PANTHER" id="PTHR30309">
    <property type="entry name" value="INNER MEMBRANE PROTEIN YGIH"/>
    <property type="match status" value="1"/>
</dbReference>
<keyword evidence="6" id="KW-0443">Lipid metabolism</keyword>
<dbReference type="AlphaFoldDB" id="A0A7X1TSH0"/>
<dbReference type="InterPro" id="IPR003811">
    <property type="entry name" value="G3P_acylTferase_PlsY"/>
</dbReference>
<dbReference type="EMBL" id="WBSL01000006">
    <property type="protein sequence ID" value="MPY67451.1"/>
    <property type="molecule type" value="Genomic_DNA"/>
</dbReference>
<keyword evidence="9" id="KW-1208">Phospholipid metabolism</keyword>
<keyword evidence="8" id="KW-0594">Phospholipid biosynthesis</keyword>
<keyword evidence="5 10" id="KW-1133">Transmembrane helix</keyword>
<keyword evidence="2" id="KW-0444">Lipid biosynthesis</keyword>
<keyword evidence="7 10" id="KW-0472">Membrane</keyword>
<dbReference type="GO" id="GO:0043772">
    <property type="term" value="F:acyl-phosphate glycerol-3-phosphate acyltransferase activity"/>
    <property type="evidence" value="ECO:0007669"/>
    <property type="project" value="InterPro"/>
</dbReference>
<gene>
    <name evidence="11" type="ORF">F8S09_12265</name>
</gene>
<keyword evidence="4 10" id="KW-0812">Transmembrane</keyword>
<dbReference type="RefSeq" id="WP_152871790.1">
    <property type="nucleotide sequence ID" value="NZ_WBSL01000006.1"/>
</dbReference>
<keyword evidence="12" id="KW-1185">Reference proteome</keyword>
<dbReference type="GO" id="GO:0008654">
    <property type="term" value="P:phospholipid biosynthetic process"/>
    <property type="evidence" value="ECO:0007669"/>
    <property type="project" value="UniProtKB-KW"/>
</dbReference>
<evidence type="ECO:0000256" key="8">
    <source>
        <dbReference type="ARBA" id="ARBA00023209"/>
    </source>
</evidence>
<dbReference type="SMART" id="SM01207">
    <property type="entry name" value="G3P_acyltransf"/>
    <property type="match status" value="1"/>
</dbReference>
<evidence type="ECO:0000256" key="4">
    <source>
        <dbReference type="ARBA" id="ARBA00022692"/>
    </source>
</evidence>